<feature type="region of interest" description="Disordered" evidence="1">
    <location>
        <begin position="56"/>
        <end position="86"/>
    </location>
</feature>
<dbReference type="GeneID" id="91091514"/>
<accession>A0AAX4JKN6</accession>
<evidence type="ECO:0000313" key="3">
    <source>
        <dbReference type="Proteomes" id="UP001355207"/>
    </source>
</evidence>
<reference evidence="2 3" key="1">
    <citation type="submission" date="2024-01" db="EMBL/GenBank/DDBJ databases">
        <title>Comparative genomics of Cryptococcus and Kwoniella reveals pathogenesis evolution and contrasting modes of karyotype evolution via chromosome fusion or intercentromeric recombination.</title>
        <authorList>
            <person name="Coelho M.A."/>
            <person name="David-Palma M."/>
            <person name="Shea T."/>
            <person name="Bowers K."/>
            <person name="McGinley-Smith S."/>
            <person name="Mohammad A.W."/>
            <person name="Gnirke A."/>
            <person name="Yurkov A.M."/>
            <person name="Nowrousian M."/>
            <person name="Sun S."/>
            <person name="Cuomo C.A."/>
            <person name="Heitman J."/>
        </authorList>
    </citation>
    <scope>NUCLEOTIDE SEQUENCE [LARGE SCALE GENOMIC DNA]</scope>
    <source>
        <strain evidence="2 3">CBS 6074</strain>
    </source>
</reference>
<feature type="region of interest" description="Disordered" evidence="1">
    <location>
        <begin position="895"/>
        <end position="939"/>
    </location>
</feature>
<dbReference type="RefSeq" id="XP_066072735.1">
    <property type="nucleotide sequence ID" value="XM_066216638.1"/>
</dbReference>
<feature type="compositionally biased region" description="Low complexity" evidence="1">
    <location>
        <begin position="768"/>
        <end position="788"/>
    </location>
</feature>
<feature type="compositionally biased region" description="Low complexity" evidence="1">
    <location>
        <begin position="119"/>
        <end position="129"/>
    </location>
</feature>
<feature type="region of interest" description="Disordered" evidence="1">
    <location>
        <begin position="267"/>
        <end position="330"/>
    </location>
</feature>
<dbReference type="EMBL" id="CP144098">
    <property type="protein sequence ID" value="WWC85972.1"/>
    <property type="molecule type" value="Genomic_DNA"/>
</dbReference>
<feature type="compositionally biased region" description="Polar residues" evidence="1">
    <location>
        <begin position="756"/>
        <end position="767"/>
    </location>
</feature>
<keyword evidence="3" id="KW-1185">Reference proteome</keyword>
<feature type="compositionally biased region" description="Polar residues" evidence="1">
    <location>
        <begin position="104"/>
        <end position="113"/>
    </location>
</feature>
<dbReference type="AlphaFoldDB" id="A0AAX4JKN6"/>
<feature type="compositionally biased region" description="Low complexity" evidence="1">
    <location>
        <begin position="917"/>
        <end position="928"/>
    </location>
</feature>
<sequence length="956" mass="106245">MDDHTFDLENDPDIEQHLNLDHDSHTHDHDHDHHHTQNHEDVAAEAVLASLRAVINDPNPRTSHNNVNNVDPNDKHPFDDTHQPSQNILDDIDINIGNEEGILQDSQPNQGESNVHDIPNSQSQQQPQNDTETLHDYAAQEQGTPLNQEKNDNTSSSVNHVNEALLMIVEKGLSSLNEQMSKNKLVLDQLNSPNAIQNLVQNLKSLGEGNKKGIELLGDLNRQVQCFKTIALGEGRASYLSTFAAKEAFKTLPFVLRSEYDMLKRSHDNLVDDKKPKRSKSAKKDEQPNVDGTKQTAKDKRQSKSLREVVKETISQDDANQSYGTEGRKKRSIKLEHLVHQKANQRLGVEYLVSNFISKGSMDLPDPNSTPPKAENSMNGVDEFAPEFKADLNSSNVKPFIDQVVEDCLEALKGGLGDEEPDIDREKITSAVHIYWTRLCKRYDEQLHRERGEVHRDELSRRKQNRYRRQQSLLARRLAAFDSSPLNVCKLRALYRTLLTIDFAAPTQNSPDPTRSYTENEWNAYRKLACGSRASEAHEVIDQFWLSSMARQLLTILDVFSADMNARARKKGKPKQPNPTFHLPSHYWDRSTLPIIRPKDSEGLPVDDAPGIVLFRFHVDEQVQRENPEWAEGLYDNPPIPEGDINLPSLPEGLSMGIYTPLRPLIKTAKEKANPKVLSAEEVEEINSSDYKVDDAVKITQSMIDTATLSANLGLDVNESNDNSGPANRNEADYATLLALNRLDVLSPSVNADITEINSPSNAQTPISTSVSPLPQTTSSTTDPTVATNQGLHHELNHPFTIPGGGSNPLVGLTGITEHTAGPSPGSSMRARKLNKRTVSQVPGGAATPVAKRLKKDRPMSITSSIPQTSSTLINSISISNGMDLINDHLDENEFITGNTDTTPNDNSHSDIITSEQQTDTDQNQIQPDNDDQDDSDNDALVESEVQGDATFLDNL</sequence>
<feature type="region of interest" description="Disordered" evidence="1">
    <location>
        <begin position="756"/>
        <end position="831"/>
    </location>
</feature>
<feature type="region of interest" description="Disordered" evidence="1">
    <location>
        <begin position="102"/>
        <end position="132"/>
    </location>
</feature>
<name>A0AAX4JKN6_9TREE</name>
<protein>
    <submittedName>
        <fullName evidence="2">Uncharacterized protein</fullName>
    </submittedName>
</protein>
<feature type="region of interest" description="Disordered" evidence="1">
    <location>
        <begin position="18"/>
        <end position="39"/>
    </location>
</feature>
<organism evidence="2 3">
    <name type="scientific">Kwoniella dendrophila CBS 6074</name>
    <dbReference type="NCBI Taxonomy" id="1295534"/>
    <lineage>
        <taxon>Eukaryota</taxon>
        <taxon>Fungi</taxon>
        <taxon>Dikarya</taxon>
        <taxon>Basidiomycota</taxon>
        <taxon>Agaricomycotina</taxon>
        <taxon>Tremellomycetes</taxon>
        <taxon>Tremellales</taxon>
        <taxon>Cryptococcaceae</taxon>
        <taxon>Kwoniella</taxon>
    </lineage>
</organism>
<feature type="compositionally biased region" description="Basic and acidic residues" evidence="1">
    <location>
        <begin position="72"/>
        <end position="82"/>
    </location>
</feature>
<proteinExistence type="predicted"/>
<feature type="compositionally biased region" description="Polar residues" evidence="1">
    <location>
        <begin position="59"/>
        <end position="71"/>
    </location>
</feature>
<gene>
    <name evidence="2" type="ORF">L201_000842</name>
</gene>
<evidence type="ECO:0000313" key="2">
    <source>
        <dbReference type="EMBL" id="WWC85972.1"/>
    </source>
</evidence>
<feature type="compositionally biased region" description="Acidic residues" evidence="1">
    <location>
        <begin position="929"/>
        <end position="939"/>
    </location>
</feature>
<feature type="compositionally biased region" description="Basic and acidic residues" evidence="1">
    <location>
        <begin position="296"/>
        <end position="311"/>
    </location>
</feature>
<dbReference type="Proteomes" id="UP001355207">
    <property type="component" value="Chromosome 1"/>
</dbReference>
<feature type="compositionally biased region" description="Polar residues" evidence="1">
    <location>
        <begin position="896"/>
        <end position="916"/>
    </location>
</feature>
<evidence type="ECO:0000256" key="1">
    <source>
        <dbReference type="SAM" id="MobiDB-lite"/>
    </source>
</evidence>